<dbReference type="Proteomes" id="UP001153076">
    <property type="component" value="Unassembled WGS sequence"/>
</dbReference>
<name>A0A9Q1QQM2_9CARY</name>
<gene>
    <name evidence="1" type="ORF">Cgig2_018327</name>
</gene>
<protein>
    <submittedName>
        <fullName evidence="1">Uncharacterized protein</fullName>
    </submittedName>
</protein>
<evidence type="ECO:0000313" key="1">
    <source>
        <dbReference type="EMBL" id="KAJ8451693.1"/>
    </source>
</evidence>
<dbReference type="AlphaFoldDB" id="A0A9Q1QQM2"/>
<comment type="caution">
    <text evidence="1">The sequence shown here is derived from an EMBL/GenBank/DDBJ whole genome shotgun (WGS) entry which is preliminary data.</text>
</comment>
<accession>A0A9Q1QQM2</accession>
<dbReference type="EMBL" id="JAKOGI010000008">
    <property type="protein sequence ID" value="KAJ8451693.1"/>
    <property type="molecule type" value="Genomic_DNA"/>
</dbReference>
<organism evidence="1 2">
    <name type="scientific">Carnegiea gigantea</name>
    <dbReference type="NCBI Taxonomy" id="171969"/>
    <lineage>
        <taxon>Eukaryota</taxon>
        <taxon>Viridiplantae</taxon>
        <taxon>Streptophyta</taxon>
        <taxon>Embryophyta</taxon>
        <taxon>Tracheophyta</taxon>
        <taxon>Spermatophyta</taxon>
        <taxon>Magnoliopsida</taxon>
        <taxon>eudicotyledons</taxon>
        <taxon>Gunneridae</taxon>
        <taxon>Pentapetalae</taxon>
        <taxon>Caryophyllales</taxon>
        <taxon>Cactineae</taxon>
        <taxon>Cactaceae</taxon>
        <taxon>Cactoideae</taxon>
        <taxon>Echinocereeae</taxon>
        <taxon>Carnegiea</taxon>
    </lineage>
</organism>
<proteinExistence type="predicted"/>
<evidence type="ECO:0000313" key="2">
    <source>
        <dbReference type="Proteomes" id="UP001153076"/>
    </source>
</evidence>
<sequence>MWWDEDILQTHWSSDLWNLKPRNPKFRETGGQVSIPSSRSCDGRLNMLLKKLTFNVPQLALVAGDISLLIHTVNLHSPAGCSLEVVINEGYCFIPSVDIGQKSLPVCMASIDKLFWLCSDASLDSLRSKSNKLAAVMDLQPSTSLLSANEG</sequence>
<reference evidence="1" key="1">
    <citation type="submission" date="2022-04" db="EMBL/GenBank/DDBJ databases">
        <title>Carnegiea gigantea Genome sequencing and assembly v2.</title>
        <authorList>
            <person name="Copetti D."/>
            <person name="Sanderson M.J."/>
            <person name="Burquez A."/>
            <person name="Wojciechowski M.F."/>
        </authorList>
    </citation>
    <scope>NUCLEOTIDE SEQUENCE</scope>
    <source>
        <strain evidence="1">SGP5-SGP5p</strain>
        <tissue evidence="1">Aerial part</tissue>
    </source>
</reference>
<keyword evidence="2" id="KW-1185">Reference proteome</keyword>